<dbReference type="PANTHER" id="PTHR21257">
    <property type="entry name" value="DELTA(14)-STEROL REDUCTASE"/>
    <property type="match status" value="1"/>
</dbReference>
<evidence type="ECO:0000313" key="22">
    <source>
        <dbReference type="Proteomes" id="UP000822688"/>
    </source>
</evidence>
<feature type="transmembrane region" description="Helical" evidence="20">
    <location>
        <begin position="158"/>
        <end position="175"/>
    </location>
</feature>
<dbReference type="GO" id="GO:0016132">
    <property type="term" value="P:brassinosteroid biosynthetic process"/>
    <property type="evidence" value="ECO:0007669"/>
    <property type="project" value="TreeGrafter"/>
</dbReference>
<keyword evidence="11" id="KW-0560">Oxidoreductase</keyword>
<keyword evidence="13" id="KW-0443">Lipid metabolism</keyword>
<evidence type="ECO:0000256" key="9">
    <source>
        <dbReference type="ARBA" id="ARBA00022955"/>
    </source>
</evidence>
<feature type="transmembrane region" description="Helical" evidence="20">
    <location>
        <begin position="392"/>
        <end position="418"/>
    </location>
</feature>
<dbReference type="GO" id="GO:0047598">
    <property type="term" value="F:7-dehydrocholesterol reductase activity"/>
    <property type="evidence" value="ECO:0007669"/>
    <property type="project" value="UniProtKB-EC"/>
</dbReference>
<evidence type="ECO:0000256" key="3">
    <source>
        <dbReference type="ARBA" id="ARBA00022516"/>
    </source>
</evidence>
<reference evidence="21" key="1">
    <citation type="submission" date="2020-06" db="EMBL/GenBank/DDBJ databases">
        <title>WGS assembly of Ceratodon purpureus strain R40.</title>
        <authorList>
            <person name="Carey S.B."/>
            <person name="Jenkins J."/>
            <person name="Shu S."/>
            <person name="Lovell J.T."/>
            <person name="Sreedasyam A."/>
            <person name="Maumus F."/>
            <person name="Tiley G.P."/>
            <person name="Fernandez-Pozo N."/>
            <person name="Barry K."/>
            <person name="Chen C."/>
            <person name="Wang M."/>
            <person name="Lipzen A."/>
            <person name="Daum C."/>
            <person name="Saski C.A."/>
            <person name="Payton A.C."/>
            <person name="Mcbreen J.C."/>
            <person name="Conrad R.E."/>
            <person name="Kollar L.M."/>
            <person name="Olsson S."/>
            <person name="Huttunen S."/>
            <person name="Landis J.B."/>
            <person name="Wickett N.J."/>
            <person name="Johnson M.G."/>
            <person name="Rensing S.A."/>
            <person name="Grimwood J."/>
            <person name="Schmutz J."/>
            <person name="Mcdaniel S.F."/>
        </authorList>
    </citation>
    <scope>NUCLEOTIDE SEQUENCE</scope>
    <source>
        <strain evidence="21">R40</strain>
    </source>
</reference>
<keyword evidence="14 20" id="KW-0472">Membrane</keyword>
<name>A0A8T0ILX8_CERPU</name>
<dbReference type="EC" id="1.3.1.21" evidence="17"/>
<evidence type="ECO:0000256" key="11">
    <source>
        <dbReference type="ARBA" id="ARBA00023002"/>
    </source>
</evidence>
<keyword evidence="5 20" id="KW-0812">Transmembrane</keyword>
<dbReference type="PROSITE" id="PS01018">
    <property type="entry name" value="STEROL_REDUCT_2"/>
    <property type="match status" value="1"/>
</dbReference>
<evidence type="ECO:0000313" key="21">
    <source>
        <dbReference type="EMBL" id="KAG0584025.1"/>
    </source>
</evidence>
<evidence type="ECO:0000256" key="16">
    <source>
        <dbReference type="ARBA" id="ARBA00023221"/>
    </source>
</evidence>
<evidence type="ECO:0000256" key="19">
    <source>
        <dbReference type="ARBA" id="ARBA00042688"/>
    </source>
</evidence>
<keyword evidence="4" id="KW-0153">Cholesterol metabolism</keyword>
<keyword evidence="12" id="KW-0756">Sterol biosynthesis</keyword>
<evidence type="ECO:0000256" key="17">
    <source>
        <dbReference type="ARBA" id="ARBA00038851"/>
    </source>
</evidence>
<sequence>MGAQQEEKTKKMREMSQYAKEQISVHSKMVTYVSMTALITLCPAFVMFLWHTMVNLDGSTTKFYELCKSEGVAGVLKTWPMPTMYALKMILTFAAFEAFLQLFVPGGIHVGPVSPAGNRPVYKNNGFSCYVITLVTYYALYKTGYFNPAIVYDHLGEIYSTLVVGSFLVCCLLYVKGHLAPSSSDWGSSGNLLVDFYWGMELYPRIGTNFDIKVFTNCRFGMMSWAVLAVTYAIKQIELYGKLSDSMTVSVLLMLVYITKFFWWEAGYWNSMDIAHDRAGFYIVWGCLVWVPSVYTSPALYLVNHPVQLGTPLAVIFMAAGLLCIWINYDADLQRQEFRRTDGKKKVWGKIPNKIEATYVTEKGEKKQSLLLVSGWWAMARHFHYAPEISAAFFWTVPALFSHPLPYFYVFFLTILLVDRAERDDKRCQAKYKKFWDQYKKKVPYKIIPHIY</sequence>
<evidence type="ECO:0000256" key="20">
    <source>
        <dbReference type="SAM" id="Phobius"/>
    </source>
</evidence>
<evidence type="ECO:0000256" key="6">
    <source>
        <dbReference type="ARBA" id="ARBA00022778"/>
    </source>
</evidence>
<gene>
    <name evidence="21" type="ORF">KC19_3G179400</name>
</gene>
<keyword evidence="9" id="KW-0752">Steroid biosynthesis</keyword>
<evidence type="ECO:0000256" key="1">
    <source>
        <dbReference type="ARBA" id="ARBA00004477"/>
    </source>
</evidence>
<keyword evidence="16" id="KW-0753">Steroid metabolism</keyword>
<evidence type="ECO:0000256" key="15">
    <source>
        <dbReference type="ARBA" id="ARBA00023166"/>
    </source>
</evidence>
<evidence type="ECO:0000256" key="13">
    <source>
        <dbReference type="ARBA" id="ARBA00023098"/>
    </source>
</evidence>
<keyword evidence="8" id="KW-0521">NADP</keyword>
<evidence type="ECO:0000256" key="8">
    <source>
        <dbReference type="ARBA" id="ARBA00022857"/>
    </source>
</evidence>
<dbReference type="PANTHER" id="PTHR21257:SF38">
    <property type="entry name" value="7-DEHYDROCHOLESTEROL REDUCTASE"/>
    <property type="match status" value="1"/>
</dbReference>
<dbReference type="Proteomes" id="UP000822688">
    <property type="component" value="Chromosome 3"/>
</dbReference>
<dbReference type="GO" id="GO:0005789">
    <property type="term" value="C:endoplasmic reticulum membrane"/>
    <property type="evidence" value="ECO:0007669"/>
    <property type="project" value="UniProtKB-SubCell"/>
</dbReference>
<feature type="transmembrane region" description="Helical" evidence="20">
    <location>
        <begin position="309"/>
        <end position="329"/>
    </location>
</feature>
<proteinExistence type="inferred from homology"/>
<feature type="transmembrane region" description="Helical" evidence="20">
    <location>
        <begin position="127"/>
        <end position="146"/>
    </location>
</feature>
<comment type="similarity">
    <text evidence="2">Belongs to the ERG4/ERG24 family.</text>
</comment>
<feature type="transmembrane region" description="Helical" evidence="20">
    <location>
        <begin position="279"/>
        <end position="303"/>
    </location>
</feature>
<dbReference type="EMBL" id="CM026423">
    <property type="protein sequence ID" value="KAG0584025.1"/>
    <property type="molecule type" value="Genomic_DNA"/>
</dbReference>
<keyword evidence="3" id="KW-0444">Lipid biosynthesis</keyword>
<evidence type="ECO:0000256" key="10">
    <source>
        <dbReference type="ARBA" id="ARBA00022989"/>
    </source>
</evidence>
<evidence type="ECO:0000256" key="18">
    <source>
        <dbReference type="ARBA" id="ARBA00039984"/>
    </source>
</evidence>
<feature type="transmembrane region" description="Helical" evidence="20">
    <location>
        <begin position="246"/>
        <end position="267"/>
    </location>
</feature>
<keyword evidence="15" id="KW-1207">Sterol metabolism</keyword>
<feature type="transmembrane region" description="Helical" evidence="20">
    <location>
        <begin position="214"/>
        <end position="234"/>
    </location>
</feature>
<keyword evidence="6" id="KW-0152">Cholesterol biosynthesis</keyword>
<dbReference type="FunFam" id="1.20.120.1630:FF:000006">
    <property type="entry name" value="Putative 7-dehydrocholesterol reductase"/>
    <property type="match status" value="1"/>
</dbReference>
<accession>A0A8T0ILX8</accession>
<keyword evidence="7" id="KW-0256">Endoplasmic reticulum</keyword>
<keyword evidence="22" id="KW-1185">Reference proteome</keyword>
<feature type="transmembrane region" description="Helical" evidence="20">
    <location>
        <begin position="29"/>
        <end position="50"/>
    </location>
</feature>
<evidence type="ECO:0000256" key="5">
    <source>
        <dbReference type="ARBA" id="ARBA00022692"/>
    </source>
</evidence>
<comment type="caution">
    <text evidence="21">The sequence shown here is derived from an EMBL/GenBank/DDBJ whole genome shotgun (WGS) entry which is preliminary data.</text>
</comment>
<dbReference type="InterPro" id="IPR018083">
    <property type="entry name" value="Sterol_reductase_CS"/>
</dbReference>
<evidence type="ECO:0000256" key="14">
    <source>
        <dbReference type="ARBA" id="ARBA00023136"/>
    </source>
</evidence>
<keyword evidence="10 20" id="KW-1133">Transmembrane helix</keyword>
<comment type="subcellular location">
    <subcellularLocation>
        <location evidence="1">Endoplasmic reticulum membrane</location>
        <topology evidence="1">Multi-pass membrane protein</topology>
    </subcellularLocation>
</comment>
<organism evidence="21 22">
    <name type="scientific">Ceratodon purpureus</name>
    <name type="common">Fire moss</name>
    <name type="synonym">Dicranum purpureum</name>
    <dbReference type="NCBI Taxonomy" id="3225"/>
    <lineage>
        <taxon>Eukaryota</taxon>
        <taxon>Viridiplantae</taxon>
        <taxon>Streptophyta</taxon>
        <taxon>Embryophyta</taxon>
        <taxon>Bryophyta</taxon>
        <taxon>Bryophytina</taxon>
        <taxon>Bryopsida</taxon>
        <taxon>Dicranidae</taxon>
        <taxon>Pseudoditrichales</taxon>
        <taxon>Ditrichaceae</taxon>
        <taxon>Ceratodon</taxon>
    </lineage>
</organism>
<dbReference type="GO" id="GO:0006695">
    <property type="term" value="P:cholesterol biosynthetic process"/>
    <property type="evidence" value="ECO:0007669"/>
    <property type="project" value="UniProtKB-KW"/>
</dbReference>
<dbReference type="Gene3D" id="1.20.120.1630">
    <property type="match status" value="1"/>
</dbReference>
<dbReference type="InterPro" id="IPR001171">
    <property type="entry name" value="ERG24_DHCR-like"/>
</dbReference>
<evidence type="ECO:0000256" key="7">
    <source>
        <dbReference type="ARBA" id="ARBA00022824"/>
    </source>
</evidence>
<feature type="transmembrane region" description="Helical" evidence="20">
    <location>
        <begin position="85"/>
        <end position="106"/>
    </location>
</feature>
<protein>
    <recommendedName>
        <fullName evidence="18">7-dehydrocholesterol reductase</fullName>
        <ecNumber evidence="17">1.3.1.21</ecNumber>
    </recommendedName>
    <alternativeName>
        <fullName evidence="19">Sterol Delta(7)-reductase</fullName>
    </alternativeName>
</protein>
<evidence type="ECO:0000256" key="4">
    <source>
        <dbReference type="ARBA" id="ARBA00022548"/>
    </source>
</evidence>
<evidence type="ECO:0000256" key="12">
    <source>
        <dbReference type="ARBA" id="ARBA00023011"/>
    </source>
</evidence>
<dbReference type="Pfam" id="PF01222">
    <property type="entry name" value="ERG4_ERG24"/>
    <property type="match status" value="1"/>
</dbReference>
<evidence type="ECO:0000256" key="2">
    <source>
        <dbReference type="ARBA" id="ARBA00005402"/>
    </source>
</evidence>
<dbReference type="AlphaFoldDB" id="A0A8T0ILX8"/>